<feature type="non-terminal residue" evidence="1">
    <location>
        <position position="1"/>
    </location>
</feature>
<reference evidence="1 2" key="1">
    <citation type="submission" date="2008-07" db="EMBL/GenBank/DDBJ databases">
        <authorList>
            <person name="El-Sayed N."/>
            <person name="Caler E."/>
            <person name="Inman J."/>
            <person name="Amedeo P."/>
            <person name="Hass B."/>
            <person name="Wortman J."/>
        </authorList>
    </citation>
    <scope>NUCLEOTIDE SEQUENCE [LARGE SCALE GENOMIC DNA]</scope>
    <source>
        <strain evidence="2">ATCC 50983 / TXsc</strain>
    </source>
</reference>
<dbReference type="RefSeq" id="XP_002778821.1">
    <property type="nucleotide sequence ID" value="XM_002778775.1"/>
</dbReference>
<dbReference type="EMBL" id="GG677298">
    <property type="protein sequence ID" value="EER10616.1"/>
    <property type="molecule type" value="Genomic_DNA"/>
</dbReference>
<evidence type="ECO:0000313" key="2">
    <source>
        <dbReference type="Proteomes" id="UP000007800"/>
    </source>
</evidence>
<dbReference type="AlphaFoldDB" id="C5KY09"/>
<dbReference type="InParanoid" id="C5KY09"/>
<organism evidence="2">
    <name type="scientific">Perkinsus marinus (strain ATCC 50983 / TXsc)</name>
    <dbReference type="NCBI Taxonomy" id="423536"/>
    <lineage>
        <taxon>Eukaryota</taxon>
        <taxon>Sar</taxon>
        <taxon>Alveolata</taxon>
        <taxon>Perkinsozoa</taxon>
        <taxon>Perkinsea</taxon>
        <taxon>Perkinsida</taxon>
        <taxon>Perkinsidae</taxon>
        <taxon>Perkinsus</taxon>
    </lineage>
</organism>
<proteinExistence type="predicted"/>
<sequence length="54" mass="6182">SRRPSIIRRNDATSGLGHFYFEANFGKDTTTKRNEALWNPPTAVAKAIYRDDRV</sequence>
<dbReference type="Proteomes" id="UP000007800">
    <property type="component" value="Unassembled WGS sequence"/>
</dbReference>
<feature type="non-terminal residue" evidence="1">
    <location>
        <position position="54"/>
    </location>
</feature>
<accession>C5KY09</accession>
<evidence type="ECO:0000313" key="1">
    <source>
        <dbReference type="EMBL" id="EER10616.1"/>
    </source>
</evidence>
<gene>
    <name evidence="1" type="ORF">Pmar_PMAR018994</name>
</gene>
<keyword evidence="2" id="KW-1185">Reference proteome</keyword>
<dbReference type="GeneID" id="9038758"/>
<name>C5KY09_PERM5</name>
<protein>
    <submittedName>
        <fullName evidence="1">Uncharacterized protein</fullName>
    </submittedName>
</protein>